<evidence type="ECO:0000313" key="2">
    <source>
        <dbReference type="EMBL" id="CAB78504.1"/>
    </source>
</evidence>
<dbReference type="PANTHER" id="PTHR31579:SF40">
    <property type="entry name" value="DUF506 DOMAIN-CONTAINING PROTEIN"/>
    <property type="match status" value="1"/>
</dbReference>
<proteinExistence type="predicted"/>
<name>O23318_ARATH</name>
<dbReference type="ExpressionAtlas" id="O23318">
    <property type="expression patterns" value="baseline and differential"/>
</dbReference>
<dbReference type="PIR" id="G71408">
    <property type="entry name" value="G71408"/>
</dbReference>
<sequence length="358" mass="40518">MMKIQPINNDLPANRVESSTKPVLKSRLKRLLDRPFTRISNSEKLLISGDGVVAGTEFEPSLAKMVQNYMEENNDKQTKNGRNTHRCNCFNGNNDISDDELDFFDYDNFKSLIQCGSFVEKSLLVEATKIIEKNKSVKRKDELRKIVVDELSSLGYDSSICKSKWDKTRSIPAGIISLTSFSSSSSTFDFCEYEYIDVIVNGERLIIDIDFRSEFEIARQTSGYKELLQSLPLIFVGKSDRIRQIVSIVSEASKQSLKKKGMHFPPWRKADYMRAKWLSSYTRNSGEKKPTVTSAAKVVAEPELDSSEIELIFEEKVLLPPLKSPITSVGRDDDDVAESVKKEAKVVTGLALLFKENH</sequence>
<evidence type="ECO:0000313" key="1">
    <source>
        <dbReference type="EMBL" id="CAB10241.1"/>
    </source>
</evidence>
<dbReference type="Pfam" id="PF04720">
    <property type="entry name" value="PDDEXK_6"/>
    <property type="match status" value="1"/>
</dbReference>
<reference evidence="1" key="1">
    <citation type="submission" date="1997-07" db="EMBL/GenBank/DDBJ databases">
        <authorList>
            <person name="Bevan M."/>
            <person name="Stiekema W."/>
            <person name="Murphy G."/>
            <person name="Wambutt R."/>
            <person name="Pohl T."/>
            <person name="Terryn N."/>
            <person name="Kreis M."/>
            <person name="Kavanagh T."/>
            <person name="Entian K.D."/>
            <person name="Rieger M."/>
            <person name="James R."/>
            <person name="Puigdomenech P."/>
            <person name="Hatzopoulos P."/>
            <person name="Obermaier B."/>
            <person name="Duesterhoft A."/>
            <person name="Jones J."/>
            <person name="Palme K."/>
            <person name="Ansorge W."/>
            <person name="Delseny M."/>
            <person name="Bancroft I."/>
            <person name="Mewes H.W."/>
            <person name="Schueller C."/>
            <person name="Chalwatzis N."/>
        </authorList>
    </citation>
    <scope>NUCLEOTIDE SEQUENCE</scope>
</reference>
<organism evidence="1">
    <name type="scientific">Arabidopsis thaliana</name>
    <name type="common">Mouse-ear cress</name>
    <dbReference type="NCBI Taxonomy" id="3702"/>
    <lineage>
        <taxon>Eukaryota</taxon>
        <taxon>Viridiplantae</taxon>
        <taxon>Streptophyta</taxon>
        <taxon>Embryophyta</taxon>
        <taxon>Tracheophyta</taxon>
        <taxon>Spermatophyta</taxon>
        <taxon>Magnoliopsida</taxon>
        <taxon>eudicotyledons</taxon>
        <taxon>Gunneridae</taxon>
        <taxon>Pentapetalae</taxon>
        <taxon>rosids</taxon>
        <taxon>malvids</taxon>
        <taxon>Brassicales</taxon>
        <taxon>Brassicaceae</taxon>
        <taxon>Camelineae</taxon>
        <taxon>Arabidopsis</taxon>
    </lineage>
</organism>
<dbReference type="NCBIfam" id="TIGR01615">
    <property type="entry name" value="A_thal_3542"/>
    <property type="match status" value="1"/>
</dbReference>
<protein>
    <submittedName>
        <fullName evidence="2">Uncharacterized protein AT4g14620</fullName>
    </submittedName>
    <submittedName>
        <fullName evidence="1">Uncharacterized protein dl3350c</fullName>
    </submittedName>
</protein>
<accession>O23318</accession>
<reference evidence="1" key="4">
    <citation type="submission" date="1999-06" db="EMBL/GenBank/DDBJ databases">
        <authorList>
            <person name="EU Arabidopsis sequencing project"/>
        </authorList>
    </citation>
    <scope>NUCLEOTIDE SEQUENCE</scope>
</reference>
<reference key="3">
    <citation type="journal article" date="1999" name="Nature">
        <title>Sequence and analysis of chromosome 4 of the plant Arabidopsis thaliana.</title>
        <authorList>
            <consortium name="EU"/>
            <consortium name="CSHL and WU Arabidopsis Sequencing Project"/>
            <person name="Mayer K."/>
            <person name="Schuller C."/>
            <person name="Wambutt R."/>
            <person name="Murphy G."/>
            <person name="Volckaert G."/>
            <person name="Pohl T."/>
            <person name="Dusterhoft A."/>
            <person name="Stiekema W."/>
            <person name="Entian K.D."/>
            <person name="Terryn N."/>
            <person name="Harris B."/>
            <person name="Ansorge W."/>
            <person name="Brandt P."/>
            <person name="Grivell L."/>
            <person name="Rieger M."/>
            <person name="Weichselgartner M."/>
            <person name="de Simone V."/>
            <person name="Obermaier B."/>
            <person name="Mache R."/>
            <person name="Muller M."/>
            <person name="Kreis M."/>
            <person name="Delseny M."/>
            <person name="Puigdomenech P."/>
            <person name="Watson M."/>
            <person name="Schmidtheini T."/>
            <person name="Reichert B."/>
            <person name="Portatelle D."/>
            <person name="Perez-Alonso M."/>
            <person name="Boutry M."/>
            <person name="Bancroft I."/>
            <person name="Vos P."/>
            <person name="Hoheisel J."/>
            <person name="Zimmermann W."/>
            <person name="Wedler H."/>
            <person name="Ridley P."/>
            <person name="Langham S.A."/>
            <person name="McCullagh B."/>
            <person name="Bilham L."/>
            <person name="Robben J."/>
            <person name="Van der Schueren J."/>
            <person name="Grymonprez B."/>
            <person name="Chuang Y.J."/>
            <person name="Vandenbussche F."/>
            <person name="Braeken M."/>
            <person name="Weltjens I."/>
            <person name="Voet M."/>
            <person name="Bastiaens I."/>
            <person name="Aert R."/>
            <person name="Defoor E."/>
            <person name="Weitzenegger T."/>
            <person name="Bothe G."/>
            <person name="Ramsperger U."/>
            <person name="Hilbert H."/>
            <person name="Braun M."/>
            <person name="Holzer E."/>
            <person name="Brandt A."/>
            <person name="Peters S."/>
            <person name="van Staveren M."/>
            <person name="Dirske W."/>
            <person name="Mooijman P."/>
            <person name="Klein Lankhorst R."/>
            <person name="Rose M."/>
            <person name="Hauf J."/>
            <person name="Kotter P."/>
            <person name="Berneiser S."/>
            <person name="Hempel S."/>
            <person name="Feldpausch M."/>
            <person name="Lamberth S."/>
            <person name="Van den Daele H."/>
            <person name="De Keyser A."/>
            <person name="Buysshaert C."/>
            <person name="Gielen J."/>
            <person name="Villarroel R."/>
            <person name="De Clercq R."/>
            <person name="Van Montagu M."/>
            <person name="Rogers J."/>
            <person name="Cronin A."/>
            <person name="Quail M."/>
            <person name="Bray-Allen S."/>
            <person name="Clark L."/>
            <person name="Doggett J."/>
            <person name="Hall S."/>
            <person name="Kay M."/>
            <person name="Lennard N."/>
            <person name="McLay K."/>
            <person name="Mayes R."/>
            <person name="Pettett A."/>
            <person name="Rajandream M.A."/>
            <person name="Lyne M."/>
            <person name="Benes V."/>
            <person name="Rechmann S."/>
            <person name="Borkova D."/>
            <person name="Blocker H."/>
            <person name="Scharfe M."/>
            <person name="Grimm M."/>
            <person name="Lohnert T.H."/>
            <person name="Dose S."/>
            <person name="de Haan M."/>
            <person name="Maarse A."/>
            <person name="Schafer M."/>
            <person name="Muller-Auer S."/>
            <person name="Gabel C."/>
            <person name="Fuchs M."/>
            <person name="Fartmann B."/>
            <person name="Granderath K."/>
            <person name="Dauner D."/>
            <person name="Herzl A."/>
            <person name="Neumann S."/>
            <person name="Argiriou A."/>
            <person name="Vitale D."/>
            <person name="Liguori R."/>
            <person name="Piravandi E."/>
            <person name="Massenet O."/>
            <person name="Quigley F."/>
            <person name="Clabauld G."/>
            <person name="Mundlein A."/>
            <person name="Felber R."/>
            <person name="Schnabl S."/>
            <person name="Hiller R."/>
            <person name="Schmidt W."/>
            <person name="Lecharny A."/>
            <person name="Aubourg S."/>
            <person name="Chefdor F."/>
            <person name="Cooke R."/>
            <person name="Berger C."/>
            <person name="Montfort A."/>
            <person name="Casacuberta E."/>
            <person name="Gibbons T."/>
            <person name="Weber N."/>
            <person name="Vandenbol M."/>
            <person name="Bargues M."/>
            <person name="Terol J."/>
            <person name="Torres A."/>
            <person name="Perez-Perez A."/>
            <person name="Purnelle B."/>
            <person name="Bent E."/>
            <person name="Johnson S."/>
            <person name="Tacon D."/>
            <person name="Jesse T."/>
            <person name="Heijnen L."/>
            <person name="Schwarz S."/>
            <person name="Scholler P."/>
            <person name="Heber S."/>
            <person name="Francs P."/>
            <person name="Bielke C."/>
            <person name="Frishman D."/>
            <person name="Haase D."/>
            <person name="Lemcke K."/>
            <person name="Mewes H.W."/>
            <person name="Stocker S."/>
            <person name="Zaccaria P."/>
            <person name="Bevan M."/>
            <person name="Wilson R.K."/>
            <person name="de la Bastide M."/>
            <person name="Habermann K."/>
            <person name="Parnell L."/>
            <person name="Dedhia N."/>
            <person name="Gnoj L."/>
            <person name="Schutz K."/>
            <person name="Huang E."/>
            <person name="Spiegel L."/>
            <person name="Sehkon M."/>
            <person name="Murray J."/>
            <person name="Sheet P."/>
            <person name="Cordes M."/>
            <person name="Abu-Threideh J."/>
            <person name="Stoneking T."/>
            <person name="Kalicki J."/>
            <person name="Graves T."/>
            <person name="Harmon G."/>
            <person name="Edwards J."/>
            <person name="Latreille P."/>
            <person name="Courtney L."/>
            <person name="Cloud J."/>
            <person name="Abbott A."/>
            <person name="Scott K."/>
            <person name="Johnson D."/>
            <person name="Minx P."/>
            <person name="Bentley D."/>
            <person name="Fulton B."/>
            <person name="Miller N."/>
            <person name="Greco T."/>
            <person name="Kemp K."/>
            <person name="Kramer J."/>
            <person name="Fulton L."/>
            <person name="Mardis E."/>
            <person name="Dante M."/>
            <person name="Pepin K."/>
            <person name="Hillier L."/>
            <person name="Nelson J."/>
            <person name="Spieth J."/>
            <person name="Ryan E."/>
            <person name="Andrews S."/>
            <person name="Geisel C."/>
            <person name="Layman D."/>
            <person name="Du H."/>
            <person name="Ali J."/>
            <person name="Berghoff A."/>
            <person name="Jones K."/>
            <person name="Drone K."/>
            <person name="Cotton M."/>
            <person name="Joshu C."/>
            <person name="Antonoiu B."/>
            <person name="Zidanic M."/>
            <person name="Strong C."/>
            <person name="Sun H."/>
            <person name="Lamar B."/>
            <person name="Yordan C."/>
            <person name="Ma P."/>
            <person name="Zhong J."/>
            <person name="Preston R."/>
            <person name="Vil D."/>
            <person name="Shekher M."/>
            <person name="Matero A."/>
            <person name="Shah R."/>
            <person name="Swaby I.K."/>
            <person name="O'Shaughnessy A."/>
            <person name="Rodriguez M."/>
            <person name="Hoffmann J."/>
            <person name="Till S."/>
            <person name="Granat S."/>
            <person name="Shohdy N."/>
            <person name="Hasegawa A."/>
            <person name="Hameed A."/>
            <person name="Lodhi M."/>
            <person name="Johnson A."/>
            <person name="Chen E."/>
            <person name="Marra M."/>
            <person name="Martienssen R."/>
            <person name="McCombie W.R."/>
        </authorList>
    </citation>
    <scope>NUCLEOTIDE SEQUENCE [LARGE SCALE GENOMIC DNA]</scope>
    <source>
        <strain>cv. Columbia</strain>
    </source>
</reference>
<dbReference type="EMBL" id="AL161539">
    <property type="protein sequence ID" value="CAB78504.1"/>
    <property type="molecule type" value="Genomic_DNA"/>
</dbReference>
<gene>
    <name evidence="1" type="primary">dl3350c</name>
    <name evidence="2" type="ordered locus">At4g14620</name>
</gene>
<dbReference type="AlphaFoldDB" id="O23318"/>
<reference key="2">
    <citation type="journal article" date="1998" name="Nature">
        <title>Analysis of 1.9 Mb of contiguous sequence from chromosome 4 of Arabidopsis thaliana.</title>
        <authorList>
            <person name="Bevan M."/>
            <person name="Bancroft I."/>
            <person name="Bent E."/>
            <person name="Love K."/>
            <person name="Goodman H.M."/>
            <person name="Dean C."/>
            <person name="Bergkamp R."/>
            <person name="Dirkse W."/>
            <person name="van Staveren M."/>
            <person name="Stiekema W."/>
            <person name="Drost L."/>
            <person name="Ridley P."/>
            <person name="Hudson S.-A."/>
            <person name="Patel K."/>
            <person name="Murphy G."/>
            <person name="Piffanelli P."/>
            <person name="Wedler H."/>
            <person name="Wedler E."/>
            <person name="Wambutt R."/>
            <person name="Weitzenegger T."/>
            <person name="Pohl T."/>
            <person name="Terryn N."/>
            <person name="Gielen J."/>
            <person name="Villarroel R."/>
            <person name="De Clercq R."/>
            <person name="van Montagu M."/>
            <person name="Lecharny A."/>
            <person name="Aubourg S."/>
            <person name="Gy I."/>
            <person name="Kreis M."/>
            <person name="Lao N."/>
            <person name="Kavanagh T."/>
            <person name="Hempel S."/>
            <person name="Kotter P."/>
            <person name="Entian K.-D."/>
            <person name="Rieger M."/>
            <person name="Schaefer M."/>
            <person name="Funk B."/>
            <person name="Mueller-Auer S."/>
            <person name="Silvey M."/>
            <person name="James R."/>
            <person name="Monfort A."/>
            <person name="Pons A."/>
            <person name="Puigdomenech P."/>
            <person name="Douka A."/>
            <person name="Voukelatou E."/>
            <person name="Milioni D."/>
            <person name="Hatzopoulos P."/>
            <person name="Piravandi E."/>
            <person name="Obermaier B."/>
            <person name="Hilbert H."/>
            <person name="Duesterhoeft A."/>
            <person name="Moores T."/>
            <person name="Jones J.D.G."/>
            <person name="Eneva T."/>
            <person name="Palme K."/>
            <person name="Benes V."/>
            <person name="Rechmann S."/>
            <person name="Ansorge W."/>
            <person name="Cooke R."/>
            <person name="Berger C."/>
            <person name="Delseny M."/>
            <person name="Voet M."/>
            <person name="Volckaert G."/>
            <person name="Mewes H.-W."/>
            <person name="Klosterman S."/>
            <person name="Schueller C."/>
            <person name="Chalwatzis N."/>
        </authorList>
    </citation>
    <scope>NUCLEOTIDE SEQUENCE [LARGE SCALE GENOMIC DNA]</scope>
    <source>
        <strain>cv. Columbia</strain>
    </source>
</reference>
<dbReference type="EMBL" id="Z97336">
    <property type="protein sequence ID" value="CAB10241.1"/>
    <property type="molecule type" value="Genomic_DNA"/>
</dbReference>
<dbReference type="PANTHER" id="PTHR31579">
    <property type="entry name" value="OS03G0796600 PROTEIN"/>
    <property type="match status" value="1"/>
</dbReference>
<dbReference type="InterPro" id="IPR006502">
    <property type="entry name" value="PDDEXK-like"/>
</dbReference>